<name>A0AAW3T975_9MICO</name>
<dbReference type="InterPro" id="IPR011051">
    <property type="entry name" value="RmlC_Cupin_sf"/>
</dbReference>
<feature type="domain" description="Phosphomannose isomerase type I catalytic" evidence="10">
    <location>
        <begin position="5"/>
        <end position="150"/>
    </location>
</feature>
<dbReference type="GO" id="GO:0005975">
    <property type="term" value="P:carbohydrate metabolic process"/>
    <property type="evidence" value="ECO:0007669"/>
    <property type="project" value="InterPro"/>
</dbReference>
<evidence type="ECO:0000256" key="3">
    <source>
        <dbReference type="ARBA" id="ARBA00011956"/>
    </source>
</evidence>
<organism evidence="11 12">
    <name type="scientific">Curtobacterium pusillum</name>
    <dbReference type="NCBI Taxonomy" id="69373"/>
    <lineage>
        <taxon>Bacteria</taxon>
        <taxon>Bacillati</taxon>
        <taxon>Actinomycetota</taxon>
        <taxon>Actinomycetes</taxon>
        <taxon>Micrococcales</taxon>
        <taxon>Microbacteriaceae</taxon>
        <taxon>Curtobacterium</taxon>
    </lineage>
</organism>
<dbReference type="RefSeq" id="WP_182516726.1">
    <property type="nucleotide sequence ID" value="NZ_JACGXP010000005.1"/>
</dbReference>
<evidence type="ECO:0000256" key="1">
    <source>
        <dbReference type="ARBA" id="ARBA00000757"/>
    </source>
</evidence>
<evidence type="ECO:0000256" key="6">
    <source>
        <dbReference type="ARBA" id="ARBA00023235"/>
    </source>
</evidence>
<dbReference type="InterPro" id="IPR016305">
    <property type="entry name" value="Mannose-6-P_Isomerase"/>
</dbReference>
<evidence type="ECO:0000256" key="5">
    <source>
        <dbReference type="ARBA" id="ARBA00022833"/>
    </source>
</evidence>
<dbReference type="EMBL" id="JACGXP010000005">
    <property type="protein sequence ID" value="MBA8991664.1"/>
    <property type="molecule type" value="Genomic_DNA"/>
</dbReference>
<sequence length="402" mass="41490">MFLGITNTPRDYAWGSVTAIPELLGRTVTGAPQAELWLGAHPGSPSVVVNPAMVGGADTLRDWIAAEPQSALGPDRTGLPFLLKVLAAAAPLSLQAHPTPEQAREGFEREEAAGVSIDDPARNYKDPFPKPELVVALSERFEALSGFRPVAETLAEVETLDAGSGRLGPLTVHLQHGLEDTVRWLETADSSALAVVQAVSDLAAALPDEALTPNTSTVRDLATSYPGDPGIVVSLLMHRVTLAAGEAMYLPAGNIHAYLDGLGIELMAPSDNVLRGGLTPKHVDVPELLRVLDFTAYPAPVLAPERVDAGVERFAPEGVGFALLRVTGDGRPVGLGSGGVAPLVGPSIAICTAGAVTLVGATSATLLRQGESCYITPDEGDVTVEADGGSGLASTVFIATGA</sequence>
<feature type="binding site" evidence="8">
    <location>
        <position position="97"/>
    </location>
    <ligand>
        <name>Zn(2+)</name>
        <dbReference type="ChEBI" id="CHEBI:29105"/>
    </ligand>
</feature>
<dbReference type="Gene3D" id="1.10.441.10">
    <property type="entry name" value="Phosphomannose Isomerase, domain 2"/>
    <property type="match status" value="1"/>
</dbReference>
<dbReference type="NCBIfam" id="TIGR00218">
    <property type="entry name" value="manA"/>
    <property type="match status" value="1"/>
</dbReference>
<dbReference type="PANTHER" id="PTHR10309:SF0">
    <property type="entry name" value="MANNOSE-6-PHOSPHATE ISOMERASE"/>
    <property type="match status" value="1"/>
</dbReference>
<dbReference type="CDD" id="cd07011">
    <property type="entry name" value="cupin_PMI_type_I_N"/>
    <property type="match status" value="1"/>
</dbReference>
<dbReference type="GO" id="GO:0004476">
    <property type="term" value="F:mannose-6-phosphate isomerase activity"/>
    <property type="evidence" value="ECO:0007669"/>
    <property type="project" value="UniProtKB-EC"/>
</dbReference>
<feature type="binding site" evidence="8">
    <location>
        <position position="95"/>
    </location>
    <ligand>
        <name>Zn(2+)</name>
        <dbReference type="ChEBI" id="CHEBI:29105"/>
    </ligand>
</feature>
<dbReference type="InterPro" id="IPR001250">
    <property type="entry name" value="Man6P_Isoase-1"/>
</dbReference>
<dbReference type="SUPFAM" id="SSF51182">
    <property type="entry name" value="RmlC-like cupins"/>
    <property type="match status" value="1"/>
</dbReference>
<keyword evidence="4 8" id="KW-0479">Metal-binding</keyword>
<feature type="binding site" evidence="8">
    <location>
        <position position="132"/>
    </location>
    <ligand>
        <name>Zn(2+)</name>
        <dbReference type="ChEBI" id="CHEBI:29105"/>
    </ligand>
</feature>
<dbReference type="GO" id="GO:0005829">
    <property type="term" value="C:cytosol"/>
    <property type="evidence" value="ECO:0007669"/>
    <property type="project" value="TreeGrafter"/>
</dbReference>
<dbReference type="Proteomes" id="UP000590225">
    <property type="component" value="Unassembled WGS sequence"/>
</dbReference>
<comment type="similarity">
    <text evidence="2">Belongs to the mannose-6-phosphate isomerase type 1 family.</text>
</comment>
<dbReference type="PIRSF" id="PIRSF001480">
    <property type="entry name" value="Mannose-6-phosphate_isomerase"/>
    <property type="match status" value="1"/>
</dbReference>
<feature type="compositionally biased region" description="Basic and acidic residues" evidence="9">
    <location>
        <begin position="102"/>
        <end position="112"/>
    </location>
</feature>
<evidence type="ECO:0000256" key="4">
    <source>
        <dbReference type="ARBA" id="ARBA00022723"/>
    </source>
</evidence>
<dbReference type="GO" id="GO:0008270">
    <property type="term" value="F:zinc ion binding"/>
    <property type="evidence" value="ECO:0007669"/>
    <property type="project" value="InterPro"/>
</dbReference>
<dbReference type="AlphaFoldDB" id="A0AAW3T975"/>
<accession>A0AAW3T975</accession>
<dbReference type="EC" id="5.3.1.8" evidence="3"/>
<evidence type="ECO:0000259" key="10">
    <source>
        <dbReference type="Pfam" id="PF20511"/>
    </source>
</evidence>
<evidence type="ECO:0000256" key="8">
    <source>
        <dbReference type="PIRSR" id="PIRSR001480-2"/>
    </source>
</evidence>
<comment type="catalytic activity">
    <reaction evidence="1">
        <text>D-mannose 6-phosphate = D-fructose 6-phosphate</text>
        <dbReference type="Rhea" id="RHEA:12356"/>
        <dbReference type="ChEBI" id="CHEBI:58735"/>
        <dbReference type="ChEBI" id="CHEBI:61527"/>
        <dbReference type="EC" id="5.3.1.8"/>
    </reaction>
</comment>
<dbReference type="GO" id="GO:0009298">
    <property type="term" value="P:GDP-mannose biosynthetic process"/>
    <property type="evidence" value="ECO:0007669"/>
    <property type="project" value="InterPro"/>
</dbReference>
<evidence type="ECO:0000313" key="11">
    <source>
        <dbReference type="EMBL" id="MBA8991664.1"/>
    </source>
</evidence>
<dbReference type="InterPro" id="IPR046457">
    <property type="entry name" value="PMI_typeI_cat"/>
</dbReference>
<dbReference type="PANTHER" id="PTHR10309">
    <property type="entry name" value="MANNOSE-6-PHOSPHATE ISOMERASE"/>
    <property type="match status" value="1"/>
</dbReference>
<reference evidence="11 12" key="1">
    <citation type="submission" date="2020-07" db="EMBL/GenBank/DDBJ databases">
        <title>Above-ground endophytic microbial communities from plants in different locations in the United States.</title>
        <authorList>
            <person name="Frank C."/>
        </authorList>
    </citation>
    <scope>NUCLEOTIDE SEQUENCE [LARGE SCALE GENOMIC DNA]</scope>
    <source>
        <strain evidence="11 12">WPL5_2</strain>
    </source>
</reference>
<evidence type="ECO:0000313" key="12">
    <source>
        <dbReference type="Proteomes" id="UP000590225"/>
    </source>
</evidence>
<comment type="caution">
    <text evidence="11">The sequence shown here is derived from an EMBL/GenBank/DDBJ whole genome shotgun (WGS) entry which is preliminary data.</text>
</comment>
<feature type="region of interest" description="Disordered" evidence="9">
    <location>
        <begin position="101"/>
        <end position="123"/>
    </location>
</feature>
<evidence type="ECO:0000256" key="9">
    <source>
        <dbReference type="SAM" id="MobiDB-lite"/>
    </source>
</evidence>
<dbReference type="PRINTS" id="PR00714">
    <property type="entry name" value="MAN6PISMRASE"/>
</dbReference>
<evidence type="ECO:0000256" key="7">
    <source>
        <dbReference type="PIRSR" id="PIRSR001480-1"/>
    </source>
</evidence>
<proteinExistence type="inferred from homology"/>
<gene>
    <name evidence="11" type="ORF">FHW23_002942</name>
</gene>
<feature type="binding site" evidence="8">
    <location>
        <position position="256"/>
    </location>
    <ligand>
        <name>Zn(2+)</name>
        <dbReference type="ChEBI" id="CHEBI:29105"/>
    </ligand>
</feature>
<dbReference type="Pfam" id="PF20511">
    <property type="entry name" value="PMI_typeI_cat"/>
    <property type="match status" value="1"/>
</dbReference>
<protein>
    <recommendedName>
        <fullName evidence="3">mannose-6-phosphate isomerase</fullName>
        <ecNumber evidence="3">5.3.1.8</ecNumber>
    </recommendedName>
</protein>
<keyword evidence="5 8" id="KW-0862">Zinc</keyword>
<dbReference type="Gene3D" id="2.60.120.10">
    <property type="entry name" value="Jelly Rolls"/>
    <property type="match status" value="2"/>
</dbReference>
<feature type="active site" evidence="7">
    <location>
        <position position="275"/>
    </location>
</feature>
<dbReference type="InterPro" id="IPR014710">
    <property type="entry name" value="RmlC-like_jellyroll"/>
</dbReference>
<evidence type="ECO:0000256" key="2">
    <source>
        <dbReference type="ARBA" id="ARBA00010772"/>
    </source>
</evidence>
<keyword evidence="6 11" id="KW-0413">Isomerase</keyword>
<comment type="cofactor">
    <cofactor evidence="8">
        <name>Zn(2+)</name>
        <dbReference type="ChEBI" id="CHEBI:29105"/>
    </cofactor>
    <text evidence="8">Binds 1 zinc ion per subunit.</text>
</comment>